<feature type="region of interest" description="Disordered" evidence="1">
    <location>
        <begin position="121"/>
        <end position="186"/>
    </location>
</feature>
<feature type="compositionally biased region" description="Pro residues" evidence="1">
    <location>
        <begin position="142"/>
        <end position="151"/>
    </location>
</feature>
<evidence type="ECO:0000313" key="3">
    <source>
        <dbReference type="Proteomes" id="UP001187734"/>
    </source>
</evidence>
<organism evidence="2 3">
    <name type="scientific">Fusarium torulosum</name>
    <dbReference type="NCBI Taxonomy" id="33205"/>
    <lineage>
        <taxon>Eukaryota</taxon>
        <taxon>Fungi</taxon>
        <taxon>Dikarya</taxon>
        <taxon>Ascomycota</taxon>
        <taxon>Pezizomycotina</taxon>
        <taxon>Sordariomycetes</taxon>
        <taxon>Hypocreomycetidae</taxon>
        <taxon>Hypocreales</taxon>
        <taxon>Nectriaceae</taxon>
        <taxon>Fusarium</taxon>
    </lineage>
</organism>
<evidence type="ECO:0000313" key="2">
    <source>
        <dbReference type="EMBL" id="SPJ86875.1"/>
    </source>
</evidence>
<proteinExistence type="predicted"/>
<keyword evidence="3" id="KW-1185">Reference proteome</keyword>
<accession>A0AAE8MKS2</accession>
<feature type="region of interest" description="Disordered" evidence="1">
    <location>
        <begin position="1"/>
        <end position="57"/>
    </location>
</feature>
<dbReference type="Proteomes" id="UP001187734">
    <property type="component" value="Unassembled WGS sequence"/>
</dbReference>
<comment type="caution">
    <text evidence="2">The sequence shown here is derived from an EMBL/GenBank/DDBJ whole genome shotgun (WGS) entry which is preliminary data.</text>
</comment>
<protein>
    <submittedName>
        <fullName evidence="2">Uncharacterized protein</fullName>
    </submittedName>
</protein>
<feature type="compositionally biased region" description="Polar residues" evidence="1">
    <location>
        <begin position="32"/>
        <end position="42"/>
    </location>
</feature>
<gene>
    <name evidence="2" type="ORF">FTOL_11900</name>
</gene>
<dbReference type="AlphaFoldDB" id="A0AAE8MKS2"/>
<evidence type="ECO:0000256" key="1">
    <source>
        <dbReference type="SAM" id="MobiDB-lite"/>
    </source>
</evidence>
<feature type="compositionally biased region" description="Basic and acidic residues" evidence="1">
    <location>
        <begin position="17"/>
        <end position="31"/>
    </location>
</feature>
<dbReference type="EMBL" id="ONZP01000525">
    <property type="protein sequence ID" value="SPJ86875.1"/>
    <property type="molecule type" value="Genomic_DNA"/>
</dbReference>
<sequence length="186" mass="20299">MSFLHLPSPKTTAPEPEEAKTMEDHDQDREAPNTTLLDTSDALTPDPGTEDMSKTDQNKFAFSSGQLSKLLNPKSLNAFHALGGLNGIEKGFRTDRSAGISTDESILDGEVVFHNVASKETPKYGTAGDAIPESNAEAAVHIPPPDDPNPTGPFCDRKKRFRDNRLPEKSPNLYWRLLGPPTTTRS</sequence>
<reference evidence="2" key="1">
    <citation type="submission" date="2018-03" db="EMBL/GenBank/DDBJ databases">
        <authorList>
            <person name="Guldener U."/>
        </authorList>
    </citation>
    <scope>NUCLEOTIDE SEQUENCE</scope>
</reference>
<name>A0AAE8MKS2_9HYPO</name>